<comment type="caution">
    <text evidence="5">The sequence shown here is derived from an EMBL/GenBank/DDBJ whole genome shotgun (WGS) entry which is preliminary data.</text>
</comment>
<dbReference type="Gene3D" id="2.30.280.10">
    <property type="entry name" value="SRA-YDG"/>
    <property type="match status" value="1"/>
</dbReference>
<evidence type="ECO:0000313" key="6">
    <source>
        <dbReference type="Proteomes" id="UP000772434"/>
    </source>
</evidence>
<dbReference type="Proteomes" id="UP000772434">
    <property type="component" value="Unassembled WGS sequence"/>
</dbReference>
<evidence type="ECO:0000313" key="5">
    <source>
        <dbReference type="EMBL" id="KAF9069050.1"/>
    </source>
</evidence>
<feature type="region of interest" description="Disordered" evidence="3">
    <location>
        <begin position="298"/>
        <end position="344"/>
    </location>
</feature>
<evidence type="ECO:0000256" key="3">
    <source>
        <dbReference type="SAM" id="MobiDB-lite"/>
    </source>
</evidence>
<feature type="region of interest" description="Disordered" evidence="3">
    <location>
        <begin position="23"/>
        <end position="134"/>
    </location>
</feature>
<dbReference type="AlphaFoldDB" id="A0A9P5PW33"/>
<dbReference type="OrthoDB" id="2270193at2759"/>
<protein>
    <submittedName>
        <fullName evidence="5">PUA-like domain-containing protein</fullName>
    </submittedName>
</protein>
<evidence type="ECO:0000259" key="4">
    <source>
        <dbReference type="PROSITE" id="PS51015"/>
    </source>
</evidence>
<dbReference type="GO" id="GO:0016567">
    <property type="term" value="P:protein ubiquitination"/>
    <property type="evidence" value="ECO:0007669"/>
    <property type="project" value="TreeGrafter"/>
</dbReference>
<organism evidence="5 6">
    <name type="scientific">Rhodocollybia butyracea</name>
    <dbReference type="NCBI Taxonomy" id="206335"/>
    <lineage>
        <taxon>Eukaryota</taxon>
        <taxon>Fungi</taxon>
        <taxon>Dikarya</taxon>
        <taxon>Basidiomycota</taxon>
        <taxon>Agaricomycotina</taxon>
        <taxon>Agaricomycetes</taxon>
        <taxon>Agaricomycetidae</taxon>
        <taxon>Agaricales</taxon>
        <taxon>Marasmiineae</taxon>
        <taxon>Omphalotaceae</taxon>
        <taxon>Rhodocollybia</taxon>
    </lineage>
</organism>
<feature type="region of interest" description="Disordered" evidence="3">
    <location>
        <begin position="202"/>
        <end position="223"/>
    </location>
</feature>
<keyword evidence="6" id="KW-1185">Reference proteome</keyword>
<dbReference type="EMBL" id="JADNRY010000054">
    <property type="protein sequence ID" value="KAF9069050.1"/>
    <property type="molecule type" value="Genomic_DNA"/>
</dbReference>
<accession>A0A9P5PW33</accession>
<dbReference type="InterPro" id="IPR003105">
    <property type="entry name" value="SRA_YDG"/>
</dbReference>
<dbReference type="GO" id="GO:0061630">
    <property type="term" value="F:ubiquitin protein ligase activity"/>
    <property type="evidence" value="ECO:0007669"/>
    <property type="project" value="TreeGrafter"/>
</dbReference>
<proteinExistence type="predicted"/>
<feature type="domain" description="YDG" evidence="4">
    <location>
        <begin position="135"/>
        <end position="289"/>
    </location>
</feature>
<gene>
    <name evidence="5" type="ORF">BDP27DRAFT_1325938</name>
</gene>
<comment type="subcellular location">
    <subcellularLocation>
        <location evidence="2">Nucleus</location>
    </subcellularLocation>
</comment>
<name>A0A9P5PW33_9AGAR</name>
<feature type="compositionally biased region" description="Polar residues" evidence="3">
    <location>
        <begin position="213"/>
        <end position="223"/>
    </location>
</feature>
<dbReference type="InterPro" id="IPR045134">
    <property type="entry name" value="UHRF1/2-like"/>
</dbReference>
<dbReference type="PANTHER" id="PTHR14140:SF27">
    <property type="entry name" value="OS04G0289800 PROTEIN"/>
    <property type="match status" value="1"/>
</dbReference>
<dbReference type="SMART" id="SM00466">
    <property type="entry name" value="SRA"/>
    <property type="match status" value="1"/>
</dbReference>
<dbReference type="InterPro" id="IPR036987">
    <property type="entry name" value="SRA-YDG_sf"/>
</dbReference>
<evidence type="ECO:0000256" key="2">
    <source>
        <dbReference type="PROSITE-ProRule" id="PRU00358"/>
    </source>
</evidence>
<feature type="compositionally biased region" description="Polar residues" evidence="3">
    <location>
        <begin position="96"/>
        <end position="105"/>
    </location>
</feature>
<dbReference type="GO" id="GO:0044027">
    <property type="term" value="P:negative regulation of gene expression via chromosomal CpG island methylation"/>
    <property type="evidence" value="ECO:0007669"/>
    <property type="project" value="TreeGrafter"/>
</dbReference>
<feature type="compositionally biased region" description="Basic residues" evidence="3">
    <location>
        <begin position="36"/>
        <end position="46"/>
    </location>
</feature>
<feature type="compositionally biased region" description="Acidic residues" evidence="3">
    <location>
        <begin position="325"/>
        <end position="344"/>
    </location>
</feature>
<sequence length="344" mass="38028">MSSYEKARRENIARNKELLKSLGLDKPFFEPVEKARKTKTVSKKRKSELTEDTNEDSTAPPRKTTRKETDSLASESEGSVRRSTRNKGKVVDYNAESVSKDQTPISFKAGIRTTKNIGPLGREDGKRVHDPKRFGSIPGIQVGTWWETRQGCSTDSIHAPWVAGISGGPDGAYSVALSGGYDDDVDEGYAFTYTGSGGRDLKGTKAAPKNLRTAPQSSDQSFDNSFNAALKRSSETRKPVRVIRGFKSASNYAPIEGYRYDGLYVVEKAWMEKGLNPKGYLVCKYLFKRLPHQPPIAVRVSESDGPHNEEDLDAEDIENNKSMDEVEEDAKEDAEDTDAEGDAV</sequence>
<dbReference type="GO" id="GO:0005634">
    <property type="term" value="C:nucleus"/>
    <property type="evidence" value="ECO:0007669"/>
    <property type="project" value="UniProtKB-SubCell"/>
</dbReference>
<dbReference type="InterPro" id="IPR015947">
    <property type="entry name" value="PUA-like_sf"/>
</dbReference>
<reference evidence="5" key="1">
    <citation type="submission" date="2020-11" db="EMBL/GenBank/DDBJ databases">
        <authorList>
            <consortium name="DOE Joint Genome Institute"/>
            <person name="Ahrendt S."/>
            <person name="Riley R."/>
            <person name="Andreopoulos W."/>
            <person name="Labutti K."/>
            <person name="Pangilinan J."/>
            <person name="Ruiz-Duenas F.J."/>
            <person name="Barrasa J.M."/>
            <person name="Sanchez-Garcia M."/>
            <person name="Camarero S."/>
            <person name="Miyauchi S."/>
            <person name="Serrano A."/>
            <person name="Linde D."/>
            <person name="Babiker R."/>
            <person name="Drula E."/>
            <person name="Ayuso-Fernandez I."/>
            <person name="Pacheco R."/>
            <person name="Padilla G."/>
            <person name="Ferreira P."/>
            <person name="Barriuso J."/>
            <person name="Kellner H."/>
            <person name="Castanera R."/>
            <person name="Alfaro M."/>
            <person name="Ramirez L."/>
            <person name="Pisabarro A.G."/>
            <person name="Kuo A."/>
            <person name="Tritt A."/>
            <person name="Lipzen A."/>
            <person name="He G."/>
            <person name="Yan M."/>
            <person name="Ng V."/>
            <person name="Cullen D."/>
            <person name="Martin F."/>
            <person name="Rosso M.-N."/>
            <person name="Henrissat B."/>
            <person name="Hibbett D."/>
            <person name="Martinez A.T."/>
            <person name="Grigoriev I.V."/>
        </authorList>
    </citation>
    <scope>NUCLEOTIDE SEQUENCE</scope>
    <source>
        <strain evidence="5">AH 40177</strain>
    </source>
</reference>
<dbReference type="Pfam" id="PF02182">
    <property type="entry name" value="SAD_SRA"/>
    <property type="match status" value="1"/>
</dbReference>
<keyword evidence="1 2" id="KW-0539">Nucleus</keyword>
<dbReference type="FunFam" id="2.30.280.10:FF:000005">
    <property type="entry name" value="E3 ubiquitin-protein ligase UHRF1"/>
    <property type="match status" value="1"/>
</dbReference>
<dbReference type="PROSITE" id="PS51015">
    <property type="entry name" value="YDG"/>
    <property type="match status" value="1"/>
</dbReference>
<feature type="compositionally biased region" description="Basic and acidic residues" evidence="3">
    <location>
        <begin position="121"/>
        <end position="133"/>
    </location>
</feature>
<dbReference type="SUPFAM" id="SSF88697">
    <property type="entry name" value="PUA domain-like"/>
    <property type="match status" value="1"/>
</dbReference>
<evidence type="ECO:0000256" key="1">
    <source>
        <dbReference type="ARBA" id="ARBA00023242"/>
    </source>
</evidence>
<dbReference type="PANTHER" id="PTHR14140">
    <property type="entry name" value="E3 UBIQUITIN-PROTEIN LIGASE UHRF-RELATED"/>
    <property type="match status" value="1"/>
</dbReference>